<feature type="region of interest" description="Disordered" evidence="1">
    <location>
        <begin position="33"/>
        <end position="57"/>
    </location>
</feature>
<comment type="caution">
    <text evidence="2">The sequence shown here is derived from an EMBL/GenBank/DDBJ whole genome shotgun (WGS) entry which is preliminary data.</text>
</comment>
<dbReference type="EMBL" id="JARBHB010000007">
    <property type="protein sequence ID" value="KAJ8879610.1"/>
    <property type="molecule type" value="Genomic_DNA"/>
</dbReference>
<evidence type="ECO:0000313" key="2">
    <source>
        <dbReference type="EMBL" id="KAJ8879610.1"/>
    </source>
</evidence>
<evidence type="ECO:0000313" key="3">
    <source>
        <dbReference type="Proteomes" id="UP001159363"/>
    </source>
</evidence>
<sequence length="126" mass="14194">MKQELKTALIIPPNDFSSTGAVYIFSEDPNELVDTGDPRENHRPSASSDTIPTCENPGLTLRGVEPDLLCWEANRLIALPPKTLNSHTCSCKITNFILNLKQHRRNNSSTVSLLRYSIYRFVEFTT</sequence>
<reference evidence="2 3" key="1">
    <citation type="submission" date="2023-02" db="EMBL/GenBank/DDBJ databases">
        <title>LHISI_Scaffold_Assembly.</title>
        <authorList>
            <person name="Stuart O.P."/>
            <person name="Cleave R."/>
            <person name="Magrath M.J.L."/>
            <person name="Mikheyev A.S."/>
        </authorList>
    </citation>
    <scope>NUCLEOTIDE SEQUENCE [LARGE SCALE GENOMIC DNA]</scope>
    <source>
        <strain evidence="2">Daus_M_001</strain>
        <tissue evidence="2">Leg muscle</tissue>
    </source>
</reference>
<dbReference type="Proteomes" id="UP001159363">
    <property type="component" value="Chromosome 6"/>
</dbReference>
<gene>
    <name evidence="2" type="ORF">PR048_020218</name>
</gene>
<keyword evidence="3" id="KW-1185">Reference proteome</keyword>
<evidence type="ECO:0000256" key="1">
    <source>
        <dbReference type="SAM" id="MobiDB-lite"/>
    </source>
</evidence>
<name>A0ABQ9H5T5_9NEOP</name>
<protein>
    <submittedName>
        <fullName evidence="2">Uncharacterized protein</fullName>
    </submittedName>
</protein>
<accession>A0ABQ9H5T5</accession>
<feature type="compositionally biased region" description="Polar residues" evidence="1">
    <location>
        <begin position="44"/>
        <end position="53"/>
    </location>
</feature>
<organism evidence="2 3">
    <name type="scientific">Dryococelus australis</name>
    <dbReference type="NCBI Taxonomy" id="614101"/>
    <lineage>
        <taxon>Eukaryota</taxon>
        <taxon>Metazoa</taxon>
        <taxon>Ecdysozoa</taxon>
        <taxon>Arthropoda</taxon>
        <taxon>Hexapoda</taxon>
        <taxon>Insecta</taxon>
        <taxon>Pterygota</taxon>
        <taxon>Neoptera</taxon>
        <taxon>Polyneoptera</taxon>
        <taxon>Phasmatodea</taxon>
        <taxon>Verophasmatodea</taxon>
        <taxon>Anareolatae</taxon>
        <taxon>Phasmatidae</taxon>
        <taxon>Eurycanthinae</taxon>
        <taxon>Dryococelus</taxon>
    </lineage>
</organism>
<proteinExistence type="predicted"/>